<feature type="transmembrane region" description="Helical" evidence="2">
    <location>
        <begin position="38"/>
        <end position="58"/>
    </location>
</feature>
<proteinExistence type="predicted"/>
<dbReference type="InterPro" id="IPR013121">
    <property type="entry name" value="Fe_red_NAD-bd_6"/>
</dbReference>
<protein>
    <recommendedName>
        <fullName evidence="3">FAD-binding FR-type domain-containing protein</fullName>
    </recommendedName>
</protein>
<comment type="caution">
    <text evidence="4">The sequence shown here is derived from an EMBL/GenBank/DDBJ whole genome shotgun (WGS) entry which is preliminary data.</text>
</comment>
<dbReference type="InterPro" id="IPR050369">
    <property type="entry name" value="RBOH/FRE"/>
</dbReference>
<sequence length="418" mass="47241">MGFTSMPFIRRRYYNVFYVTHFLFIPASLFAVMHWGPIVIWLFATIVIYIANRMLSAATIQAPIAIKKAVAYEHDVTELSFECVAPYKPGDVVYIKVPAVSSTQWHPFSVASSALHTPEVLTIYIKTLGKWTAQVHEYVCQCSAANVDPVVYVDGGYVSPAPVPSSFEKLIFVGGGIGVTPLMSQIMHVLYTQPHQEVHLVWHARDVRLMSQFEPWLRDALAVSSRLHLHLHVTQKNEVVNVNGMNRTIVYDTKASSVPPRPYTKLSLWRQIAMMVIAFACAGGLLIAVHYGYKIQAVDPKYWPLQRFVEFFAVVVGAYWAYVVVLIRPLKVPSFPMDNHGNKINDGTMSVDTFAKQYCVEYCRADWEKLFGDFVQHASNKSLPTIGVYVSGPKSLSRVVDELTNQPMFSVHHEEFEM</sequence>
<dbReference type="PANTHER" id="PTHR11972">
    <property type="entry name" value="NADPH OXIDASE"/>
    <property type="match status" value="1"/>
</dbReference>
<evidence type="ECO:0000256" key="2">
    <source>
        <dbReference type="SAM" id="Phobius"/>
    </source>
</evidence>
<feature type="transmembrane region" description="Helical" evidence="2">
    <location>
        <begin position="12"/>
        <end position="32"/>
    </location>
</feature>
<evidence type="ECO:0000313" key="4">
    <source>
        <dbReference type="EMBL" id="OQR85965.1"/>
    </source>
</evidence>
<dbReference type="PRINTS" id="PR00410">
    <property type="entry name" value="PHEHYDRXLASE"/>
</dbReference>
<dbReference type="GO" id="GO:0016491">
    <property type="term" value="F:oxidoreductase activity"/>
    <property type="evidence" value="ECO:0007669"/>
    <property type="project" value="UniProtKB-KW"/>
</dbReference>
<dbReference type="OrthoDB" id="167398at2759"/>
<name>A0A1V9YJS9_9STRA</name>
<keyword evidence="5" id="KW-1185">Reference proteome</keyword>
<evidence type="ECO:0000313" key="5">
    <source>
        <dbReference type="Proteomes" id="UP000243217"/>
    </source>
</evidence>
<keyword evidence="1" id="KW-0560">Oxidoreductase</keyword>
<dbReference type="Gene3D" id="3.40.50.80">
    <property type="entry name" value="Nucleotide-binding domain of ferredoxin-NADP reductase (FNR) module"/>
    <property type="match status" value="2"/>
</dbReference>
<feature type="transmembrane region" description="Helical" evidence="2">
    <location>
        <begin position="272"/>
        <end position="293"/>
    </location>
</feature>
<dbReference type="Proteomes" id="UP000243217">
    <property type="component" value="Unassembled WGS sequence"/>
</dbReference>
<keyword evidence="2" id="KW-1133">Transmembrane helix</keyword>
<dbReference type="PROSITE" id="PS51384">
    <property type="entry name" value="FAD_FR"/>
    <property type="match status" value="1"/>
</dbReference>
<dbReference type="SUPFAM" id="SSF52343">
    <property type="entry name" value="Ferredoxin reductase-like, C-terminal NADP-linked domain"/>
    <property type="match status" value="1"/>
</dbReference>
<evidence type="ECO:0000256" key="1">
    <source>
        <dbReference type="ARBA" id="ARBA00023002"/>
    </source>
</evidence>
<dbReference type="InterPro" id="IPR017927">
    <property type="entry name" value="FAD-bd_FR_type"/>
</dbReference>
<dbReference type="EMBL" id="JNBS01003587">
    <property type="protein sequence ID" value="OQR85965.1"/>
    <property type="molecule type" value="Genomic_DNA"/>
</dbReference>
<evidence type="ECO:0000259" key="3">
    <source>
        <dbReference type="PROSITE" id="PS51384"/>
    </source>
</evidence>
<dbReference type="InterPro" id="IPR039261">
    <property type="entry name" value="FNR_nucleotide-bd"/>
</dbReference>
<keyword evidence="2" id="KW-0812">Transmembrane</keyword>
<gene>
    <name evidence="4" type="ORF">THRCLA_10599</name>
</gene>
<dbReference type="InterPro" id="IPR013112">
    <property type="entry name" value="FAD-bd_8"/>
</dbReference>
<reference evidence="4 5" key="1">
    <citation type="journal article" date="2014" name="Genome Biol. Evol.">
        <title>The secreted proteins of Achlya hypogyna and Thraustotheca clavata identify the ancestral oomycete secretome and reveal gene acquisitions by horizontal gene transfer.</title>
        <authorList>
            <person name="Misner I."/>
            <person name="Blouin N."/>
            <person name="Leonard G."/>
            <person name="Richards T.A."/>
            <person name="Lane C.E."/>
        </authorList>
    </citation>
    <scope>NUCLEOTIDE SEQUENCE [LARGE SCALE GENOMIC DNA]</scope>
    <source>
        <strain evidence="4 5">ATCC 34112</strain>
    </source>
</reference>
<feature type="domain" description="FAD-binding FR-type" evidence="3">
    <location>
        <begin position="57"/>
        <end position="163"/>
    </location>
</feature>
<accession>A0A1V9YJS9</accession>
<dbReference type="SUPFAM" id="SSF63380">
    <property type="entry name" value="Riboflavin synthase domain-like"/>
    <property type="match status" value="1"/>
</dbReference>
<dbReference type="InterPro" id="IPR017938">
    <property type="entry name" value="Riboflavin_synthase-like_b-brl"/>
</dbReference>
<dbReference type="GO" id="GO:0005886">
    <property type="term" value="C:plasma membrane"/>
    <property type="evidence" value="ECO:0007669"/>
    <property type="project" value="TreeGrafter"/>
</dbReference>
<dbReference type="CDD" id="cd06186">
    <property type="entry name" value="NOX_Duox_like_FAD_NADP"/>
    <property type="match status" value="1"/>
</dbReference>
<organism evidence="4 5">
    <name type="scientific">Thraustotheca clavata</name>
    <dbReference type="NCBI Taxonomy" id="74557"/>
    <lineage>
        <taxon>Eukaryota</taxon>
        <taxon>Sar</taxon>
        <taxon>Stramenopiles</taxon>
        <taxon>Oomycota</taxon>
        <taxon>Saprolegniomycetes</taxon>
        <taxon>Saprolegniales</taxon>
        <taxon>Achlyaceae</taxon>
        <taxon>Thraustotheca</taxon>
    </lineage>
</organism>
<keyword evidence="2" id="KW-0472">Membrane</keyword>
<dbReference type="Pfam" id="PF08022">
    <property type="entry name" value="FAD_binding_8"/>
    <property type="match status" value="1"/>
</dbReference>
<feature type="transmembrane region" description="Helical" evidence="2">
    <location>
        <begin position="305"/>
        <end position="327"/>
    </location>
</feature>
<dbReference type="STRING" id="74557.A0A1V9YJS9"/>
<dbReference type="PANTHER" id="PTHR11972:SF193">
    <property type="entry name" value="FAD-BINDING FR-TYPE DOMAIN-CONTAINING PROTEIN"/>
    <property type="match status" value="1"/>
</dbReference>
<dbReference type="Pfam" id="PF08030">
    <property type="entry name" value="NAD_binding_6"/>
    <property type="match status" value="1"/>
</dbReference>
<dbReference type="SFLD" id="SFLDG01168">
    <property type="entry name" value="Ferric_reductase_subgroup_(FRE"/>
    <property type="match status" value="1"/>
</dbReference>
<dbReference type="AlphaFoldDB" id="A0A1V9YJS9"/>